<feature type="repeat" description="WD" evidence="3">
    <location>
        <begin position="427"/>
        <end position="459"/>
    </location>
</feature>
<gene>
    <name evidence="5" type="ORF">KQ657_004507</name>
</gene>
<dbReference type="InterPro" id="IPR036322">
    <property type="entry name" value="WD40_repeat_dom_sf"/>
</dbReference>
<evidence type="ECO:0000256" key="4">
    <source>
        <dbReference type="SAM" id="MobiDB-lite"/>
    </source>
</evidence>
<dbReference type="PANTHER" id="PTHR19919">
    <property type="entry name" value="WD REPEAT CONTAINING PROTEIN"/>
    <property type="match status" value="1"/>
</dbReference>
<evidence type="ECO:0000313" key="5">
    <source>
        <dbReference type="EMBL" id="KAG7194826.1"/>
    </source>
</evidence>
<dbReference type="PROSITE" id="PS50082">
    <property type="entry name" value="WD_REPEATS_2"/>
    <property type="match status" value="2"/>
</dbReference>
<evidence type="ECO:0000256" key="2">
    <source>
        <dbReference type="ARBA" id="ARBA00022737"/>
    </source>
</evidence>
<sequence length="540" mass="58645">MEWYTRSSQRTSGSNVGATPHSNGVFSQPSSATGAYSMNSSTTSPLPLNDTSYNSMTPGVPDWSGSGGGESTYFAPAYERSSYFYANTPLYCCDWTTIRLASDLDCIALGSYKEGFSNRIQVLHGLPFGSEMLEDIDLDGTSDYDYEGIQGFDFRKAAEINVDYPVTKLQWDPQLQKGNVGPSMLAASSEVLRIYKVEQNHLDPNADYKMVQEYTLANHISGSGHNKRFNNNNNNDNNSNNNSTGGGKSPTSKDVVHTYPPVTSFDWNSVNLNIIITSSVDTTCTVWDLNRPYGTDNGMTNTASVKTQLIAHDSEVFDVKFLHKSTDLFASVGNDGSMRIFDLRSLEHLTIIYEPPHTASGHLKTPGTPSLKVDNSQMVNPKALLKLSASNIDQHYLATVGVNSNKVILIDIRMPGIPCAVIDGSIRGTSNAAINSISWHPKYNFLLTGGDDCQALLWDCNNLELKLPRTTTSQSGGNNGSNVNGLNTSGSGSSGTTTTSIDTPVMAYSEELEVNNVTWRGERGDWIGVISGKGFQGVKI</sequence>
<organism evidence="5 6">
    <name type="scientific">Scheffersomyces spartinae</name>
    <dbReference type="NCBI Taxonomy" id="45513"/>
    <lineage>
        <taxon>Eukaryota</taxon>
        <taxon>Fungi</taxon>
        <taxon>Dikarya</taxon>
        <taxon>Ascomycota</taxon>
        <taxon>Saccharomycotina</taxon>
        <taxon>Pichiomycetes</taxon>
        <taxon>Debaryomycetaceae</taxon>
        <taxon>Scheffersomyces</taxon>
    </lineage>
</organism>
<feature type="compositionally biased region" description="Low complexity" evidence="4">
    <location>
        <begin position="470"/>
        <end position="500"/>
    </location>
</feature>
<name>A0A9P7VC68_9ASCO</name>
<dbReference type="InterPro" id="IPR015943">
    <property type="entry name" value="WD40/YVTN_repeat-like_dom_sf"/>
</dbReference>
<evidence type="ECO:0000256" key="3">
    <source>
        <dbReference type="PROSITE-ProRule" id="PRU00221"/>
    </source>
</evidence>
<keyword evidence="2" id="KW-0677">Repeat</keyword>
<proteinExistence type="predicted"/>
<dbReference type="OrthoDB" id="1284551at2759"/>
<accession>A0A9P7VC68</accession>
<dbReference type="InterPro" id="IPR045159">
    <property type="entry name" value="DCAF7-like"/>
</dbReference>
<protein>
    <recommendedName>
        <fullName evidence="7">WD40 repeat-like protein</fullName>
    </recommendedName>
</protein>
<dbReference type="RefSeq" id="XP_043050373.1">
    <property type="nucleotide sequence ID" value="XM_043195176.1"/>
</dbReference>
<dbReference type="SMART" id="SM00320">
    <property type="entry name" value="WD40"/>
    <property type="match status" value="3"/>
</dbReference>
<keyword evidence="6" id="KW-1185">Reference proteome</keyword>
<dbReference type="Proteomes" id="UP000790833">
    <property type="component" value="Unassembled WGS sequence"/>
</dbReference>
<dbReference type="Pfam" id="PF00400">
    <property type="entry name" value="WD40"/>
    <property type="match status" value="3"/>
</dbReference>
<evidence type="ECO:0008006" key="7">
    <source>
        <dbReference type="Google" id="ProtNLM"/>
    </source>
</evidence>
<feature type="compositionally biased region" description="Low complexity" evidence="4">
    <location>
        <begin position="230"/>
        <end position="243"/>
    </location>
</feature>
<dbReference type="Gene3D" id="2.130.10.10">
    <property type="entry name" value="YVTN repeat-like/Quinoprotein amine dehydrogenase"/>
    <property type="match status" value="1"/>
</dbReference>
<dbReference type="InterPro" id="IPR001680">
    <property type="entry name" value="WD40_rpt"/>
</dbReference>
<dbReference type="EMBL" id="JAHMUF010000006">
    <property type="protein sequence ID" value="KAG7194826.1"/>
    <property type="molecule type" value="Genomic_DNA"/>
</dbReference>
<feature type="region of interest" description="Disordered" evidence="4">
    <location>
        <begin position="222"/>
        <end position="255"/>
    </location>
</feature>
<evidence type="ECO:0000313" key="6">
    <source>
        <dbReference type="Proteomes" id="UP000790833"/>
    </source>
</evidence>
<comment type="caution">
    <text evidence="5">The sequence shown here is derived from an EMBL/GenBank/DDBJ whole genome shotgun (WGS) entry which is preliminary data.</text>
</comment>
<feature type="repeat" description="WD" evidence="3">
    <location>
        <begin position="309"/>
        <end position="351"/>
    </location>
</feature>
<dbReference type="AlphaFoldDB" id="A0A9P7VC68"/>
<feature type="region of interest" description="Disordered" evidence="4">
    <location>
        <begin position="469"/>
        <end position="501"/>
    </location>
</feature>
<dbReference type="GeneID" id="66117881"/>
<evidence type="ECO:0000256" key="1">
    <source>
        <dbReference type="ARBA" id="ARBA00022574"/>
    </source>
</evidence>
<reference evidence="5" key="1">
    <citation type="submission" date="2021-03" db="EMBL/GenBank/DDBJ databases">
        <authorList>
            <person name="Palmer J.M."/>
        </authorList>
    </citation>
    <scope>NUCLEOTIDE SEQUENCE</scope>
    <source>
        <strain evidence="5">ARV_011</strain>
    </source>
</reference>
<keyword evidence="1 3" id="KW-0853">WD repeat</keyword>
<feature type="region of interest" description="Disordered" evidence="4">
    <location>
        <begin position="1"/>
        <end position="24"/>
    </location>
</feature>
<dbReference type="SUPFAM" id="SSF50978">
    <property type="entry name" value="WD40 repeat-like"/>
    <property type="match status" value="1"/>
</dbReference>